<evidence type="ECO:0000313" key="2">
    <source>
        <dbReference type="EMBL" id="MDO7873512.1"/>
    </source>
</evidence>
<name>A0ABT9B5T5_9BACT</name>
<gene>
    <name evidence="2" type="ORF">Q5H93_02125</name>
</gene>
<sequence length="211" mass="22298">MAEQPAKVALGLNSLNPSSIISLNATIVSSMTGNKLFTTPAVPLADMSTDAQDYQTEENEINAAEAQLKARRTANKGRLKKVEKNMTQQANYVNGIAQGSRSIIESAGMPASSEAQAKGKLPVVTGLQLSPGGARGQVDAKWGAVSKKKGSRDGYMVYFGPSPTNMTGKEFAHGSSFTIKDQPSGQDLWVCVQVLGKESGDCCNPMSQMVP</sequence>
<dbReference type="Proteomes" id="UP001176429">
    <property type="component" value="Unassembled WGS sequence"/>
</dbReference>
<dbReference type="EMBL" id="JAUQSY010000001">
    <property type="protein sequence ID" value="MDO7873512.1"/>
    <property type="molecule type" value="Genomic_DNA"/>
</dbReference>
<evidence type="ECO:0000313" key="3">
    <source>
        <dbReference type="Proteomes" id="UP001176429"/>
    </source>
</evidence>
<comment type="caution">
    <text evidence="2">The sequence shown here is derived from an EMBL/GenBank/DDBJ whole genome shotgun (WGS) entry which is preliminary data.</text>
</comment>
<accession>A0ABT9B5T5</accession>
<dbReference type="RefSeq" id="WP_305004827.1">
    <property type="nucleotide sequence ID" value="NZ_JAUQSY010000001.1"/>
</dbReference>
<evidence type="ECO:0000256" key="1">
    <source>
        <dbReference type="SAM" id="Coils"/>
    </source>
</evidence>
<reference evidence="2" key="1">
    <citation type="submission" date="2023-07" db="EMBL/GenBank/DDBJ databases">
        <authorList>
            <person name="Kim M.K."/>
        </authorList>
    </citation>
    <scope>NUCLEOTIDE SEQUENCE</scope>
    <source>
        <strain evidence="2">ASUV-10-1</strain>
    </source>
</reference>
<keyword evidence="1" id="KW-0175">Coiled coil</keyword>
<keyword evidence="3" id="KW-1185">Reference proteome</keyword>
<feature type="coiled-coil region" evidence="1">
    <location>
        <begin position="47"/>
        <end position="74"/>
    </location>
</feature>
<organism evidence="2 3">
    <name type="scientific">Hymenobacter aranciens</name>
    <dbReference type="NCBI Taxonomy" id="3063996"/>
    <lineage>
        <taxon>Bacteria</taxon>
        <taxon>Pseudomonadati</taxon>
        <taxon>Bacteroidota</taxon>
        <taxon>Cytophagia</taxon>
        <taxon>Cytophagales</taxon>
        <taxon>Hymenobacteraceae</taxon>
        <taxon>Hymenobacter</taxon>
    </lineage>
</organism>
<protein>
    <submittedName>
        <fullName evidence="2">Uncharacterized protein</fullName>
    </submittedName>
</protein>
<proteinExistence type="predicted"/>